<sequence>MPPPASPRPDPAAPAAPPSSSSPTCRRAPSLPDPRHRVPPCARRPGLAKHGFFITSREPTYQDFMERGCSSRGEGSSAASTASTCRNTWSCRRTAIALWRAITPMVMTRDAVGTEIFFSRLVSRR</sequence>
<protein>
    <submittedName>
        <fullName evidence="2 3">Uncharacterized protein</fullName>
    </submittedName>
</protein>
<feature type="compositionally biased region" description="Low complexity" evidence="1">
    <location>
        <begin position="67"/>
        <end position="86"/>
    </location>
</feature>
<dbReference type="EnsemblPlants" id="KQJ82322">
    <property type="protein sequence ID" value="KQJ82322"/>
    <property type="gene ID" value="BRADI_5g08376v3"/>
</dbReference>
<dbReference type="EMBL" id="CM000884">
    <property type="protein sequence ID" value="KQJ82322.1"/>
    <property type="molecule type" value="Genomic_DNA"/>
</dbReference>
<reference evidence="2 3" key="1">
    <citation type="journal article" date="2010" name="Nature">
        <title>Genome sequencing and analysis of the model grass Brachypodium distachyon.</title>
        <authorList>
            <consortium name="International Brachypodium Initiative"/>
        </authorList>
    </citation>
    <scope>NUCLEOTIDE SEQUENCE [LARGE SCALE GENOMIC DNA]</scope>
    <source>
        <strain evidence="2 3">Bd21</strain>
    </source>
</reference>
<reference evidence="3" key="3">
    <citation type="submission" date="2018-08" db="UniProtKB">
        <authorList>
            <consortium name="EnsemblPlants"/>
        </authorList>
    </citation>
    <scope>IDENTIFICATION</scope>
    <source>
        <strain evidence="3">cv. Bd21</strain>
    </source>
</reference>
<feature type="compositionally biased region" description="Low complexity" evidence="1">
    <location>
        <begin position="18"/>
        <end position="30"/>
    </location>
</feature>
<feature type="compositionally biased region" description="Pro residues" evidence="1">
    <location>
        <begin position="1"/>
        <end position="17"/>
    </location>
</feature>
<dbReference type="AlphaFoldDB" id="A0A0Q3GNE7"/>
<dbReference type="InParanoid" id="A0A0Q3GNE7"/>
<evidence type="ECO:0000313" key="3">
    <source>
        <dbReference type="EnsemblPlants" id="KQJ82322"/>
    </source>
</evidence>
<proteinExistence type="predicted"/>
<feature type="region of interest" description="Disordered" evidence="1">
    <location>
        <begin position="66"/>
        <end position="86"/>
    </location>
</feature>
<dbReference type="Gramene" id="KQJ82322">
    <property type="protein sequence ID" value="KQJ82322"/>
    <property type="gene ID" value="BRADI_5g08376v3"/>
</dbReference>
<evidence type="ECO:0000313" key="2">
    <source>
        <dbReference type="EMBL" id="KQJ82322.1"/>
    </source>
</evidence>
<feature type="region of interest" description="Disordered" evidence="1">
    <location>
        <begin position="1"/>
        <end position="44"/>
    </location>
</feature>
<evidence type="ECO:0000313" key="4">
    <source>
        <dbReference type="Proteomes" id="UP000008810"/>
    </source>
</evidence>
<keyword evidence="4" id="KW-1185">Reference proteome</keyword>
<dbReference type="Proteomes" id="UP000008810">
    <property type="component" value="Chromosome 5"/>
</dbReference>
<accession>A0A0Q3GNE7</accession>
<evidence type="ECO:0000256" key="1">
    <source>
        <dbReference type="SAM" id="MobiDB-lite"/>
    </source>
</evidence>
<reference evidence="2" key="2">
    <citation type="submission" date="2017-06" db="EMBL/GenBank/DDBJ databases">
        <title>WGS assembly of Brachypodium distachyon.</title>
        <authorList>
            <consortium name="The International Brachypodium Initiative"/>
            <person name="Lucas S."/>
            <person name="Harmon-Smith M."/>
            <person name="Lail K."/>
            <person name="Tice H."/>
            <person name="Grimwood J."/>
            <person name="Bruce D."/>
            <person name="Barry K."/>
            <person name="Shu S."/>
            <person name="Lindquist E."/>
            <person name="Wang M."/>
            <person name="Pitluck S."/>
            <person name="Vogel J.P."/>
            <person name="Garvin D.F."/>
            <person name="Mockler T.C."/>
            <person name="Schmutz J."/>
            <person name="Rokhsar D."/>
            <person name="Bevan M.W."/>
        </authorList>
    </citation>
    <scope>NUCLEOTIDE SEQUENCE</scope>
    <source>
        <strain evidence="2">Bd21</strain>
    </source>
</reference>
<organism evidence="2">
    <name type="scientific">Brachypodium distachyon</name>
    <name type="common">Purple false brome</name>
    <name type="synonym">Trachynia distachya</name>
    <dbReference type="NCBI Taxonomy" id="15368"/>
    <lineage>
        <taxon>Eukaryota</taxon>
        <taxon>Viridiplantae</taxon>
        <taxon>Streptophyta</taxon>
        <taxon>Embryophyta</taxon>
        <taxon>Tracheophyta</taxon>
        <taxon>Spermatophyta</taxon>
        <taxon>Magnoliopsida</taxon>
        <taxon>Liliopsida</taxon>
        <taxon>Poales</taxon>
        <taxon>Poaceae</taxon>
        <taxon>BOP clade</taxon>
        <taxon>Pooideae</taxon>
        <taxon>Stipodae</taxon>
        <taxon>Brachypodieae</taxon>
        <taxon>Brachypodium</taxon>
    </lineage>
</organism>
<gene>
    <name evidence="2" type="ORF">BRADI_5g08376v3</name>
</gene>
<name>A0A0Q3GNE7_BRADI</name>